<reference evidence="2 3" key="1">
    <citation type="submission" date="2015-10" db="EMBL/GenBank/DDBJ databases">
        <title>Genome analyses suggest a sexual origin of heterokaryosis in a supposedly ancient asexual fungus.</title>
        <authorList>
            <person name="Ropars J."/>
            <person name="Sedzielewska K."/>
            <person name="Noel J."/>
            <person name="Charron P."/>
            <person name="Farinelli L."/>
            <person name="Marton T."/>
            <person name="Kruger M."/>
            <person name="Pelin A."/>
            <person name="Brachmann A."/>
            <person name="Corradi N."/>
        </authorList>
    </citation>
    <scope>NUCLEOTIDE SEQUENCE [LARGE SCALE GENOMIC DNA]</scope>
    <source>
        <strain evidence="2 3">A4</strain>
    </source>
</reference>
<evidence type="ECO:0000313" key="2">
    <source>
        <dbReference type="EMBL" id="PKY39818.1"/>
    </source>
</evidence>
<feature type="compositionally biased region" description="Polar residues" evidence="1">
    <location>
        <begin position="66"/>
        <end position="80"/>
    </location>
</feature>
<organism evidence="2 3">
    <name type="scientific">Rhizophagus irregularis</name>
    <dbReference type="NCBI Taxonomy" id="588596"/>
    <lineage>
        <taxon>Eukaryota</taxon>
        <taxon>Fungi</taxon>
        <taxon>Fungi incertae sedis</taxon>
        <taxon>Mucoromycota</taxon>
        <taxon>Glomeromycotina</taxon>
        <taxon>Glomeromycetes</taxon>
        <taxon>Glomerales</taxon>
        <taxon>Glomeraceae</taxon>
        <taxon>Rhizophagus</taxon>
    </lineage>
</organism>
<evidence type="ECO:0000256" key="1">
    <source>
        <dbReference type="SAM" id="MobiDB-lite"/>
    </source>
</evidence>
<proteinExistence type="predicted"/>
<dbReference type="VEuPathDB" id="FungiDB:RhiirFUN_004272"/>
<feature type="region of interest" description="Disordered" evidence="1">
    <location>
        <begin position="54"/>
        <end position="85"/>
    </location>
</feature>
<comment type="caution">
    <text evidence="2">The sequence shown here is derived from an EMBL/GenBank/DDBJ whole genome shotgun (WGS) entry which is preliminary data.</text>
</comment>
<dbReference type="VEuPathDB" id="FungiDB:RhiirA1_422709"/>
<name>A0A2I1FZK6_9GLOM</name>
<dbReference type="Proteomes" id="UP000234323">
    <property type="component" value="Unassembled WGS sequence"/>
</dbReference>
<keyword evidence="3" id="KW-1185">Reference proteome</keyword>
<gene>
    <name evidence="2" type="ORF">RhiirA4_393958</name>
</gene>
<feature type="non-terminal residue" evidence="2">
    <location>
        <position position="1"/>
    </location>
</feature>
<sequence>ITTAITDNGSNMAKAIQEWEGIELIPCSYFAVMCNQCIFFNSPKQNEKLEEAQAELNAKLGEQREIQNQLPNENQDNQNEMPKEHQPHILRTITEVPARWESALASWRRLRELKPAIRRVLVNLSIKSDYQSKKRL</sequence>
<dbReference type="VEuPathDB" id="FungiDB:FUN_020096"/>
<protein>
    <submittedName>
        <fullName evidence="2">Uncharacterized protein</fullName>
    </submittedName>
</protein>
<accession>A0A2I1FZK6</accession>
<dbReference type="EMBL" id="LLXI01000078">
    <property type="protein sequence ID" value="PKY39818.1"/>
    <property type="molecule type" value="Genomic_DNA"/>
</dbReference>
<evidence type="ECO:0000313" key="3">
    <source>
        <dbReference type="Proteomes" id="UP000234323"/>
    </source>
</evidence>
<dbReference type="AlphaFoldDB" id="A0A2I1FZK6"/>